<accession>A0A9D4ICK2</accession>
<feature type="domain" description="B box-type" evidence="4">
    <location>
        <begin position="286"/>
        <end position="333"/>
    </location>
</feature>
<dbReference type="SUPFAM" id="SSF52540">
    <property type="entry name" value="P-loop containing nucleoside triphosphate hydrolases"/>
    <property type="match status" value="1"/>
</dbReference>
<evidence type="ECO:0000256" key="2">
    <source>
        <dbReference type="SAM" id="Coils"/>
    </source>
</evidence>
<comment type="caution">
    <text evidence="6">The sequence shown here is derived from an EMBL/GenBank/DDBJ whole genome shotgun (WGS) entry which is preliminary data.</text>
</comment>
<evidence type="ECO:0000259" key="5">
    <source>
        <dbReference type="PROSITE" id="PS50853"/>
    </source>
</evidence>
<dbReference type="InterPro" id="IPR036116">
    <property type="entry name" value="FN3_sf"/>
</dbReference>
<keyword evidence="1" id="KW-0479">Metal-binding</keyword>
<keyword evidence="1" id="KW-0863">Zinc-finger</keyword>
<reference evidence="6" key="1">
    <citation type="journal article" date="2019" name="bioRxiv">
        <title>The Genome of the Zebra Mussel, Dreissena polymorpha: A Resource for Invasive Species Research.</title>
        <authorList>
            <person name="McCartney M.A."/>
            <person name="Auch B."/>
            <person name="Kono T."/>
            <person name="Mallez S."/>
            <person name="Zhang Y."/>
            <person name="Obille A."/>
            <person name="Becker A."/>
            <person name="Abrahante J.E."/>
            <person name="Garbe J."/>
            <person name="Badalamenti J.P."/>
            <person name="Herman A."/>
            <person name="Mangelson H."/>
            <person name="Liachko I."/>
            <person name="Sullivan S."/>
            <person name="Sone E.D."/>
            <person name="Koren S."/>
            <person name="Silverstein K.A.T."/>
            <person name="Beckman K.B."/>
            <person name="Gohl D.M."/>
        </authorList>
    </citation>
    <scope>NUCLEOTIDE SEQUENCE</scope>
    <source>
        <strain evidence="6">Duluth1</strain>
        <tissue evidence="6">Whole animal</tissue>
    </source>
</reference>
<name>A0A9D4ICK2_DREPO</name>
<dbReference type="PANTHER" id="PTHR32046">
    <property type="entry name" value="G DOMAIN-CONTAINING PROTEIN"/>
    <property type="match status" value="1"/>
</dbReference>
<dbReference type="Gene3D" id="3.40.50.300">
    <property type="entry name" value="P-loop containing nucleotide triphosphate hydrolases"/>
    <property type="match status" value="1"/>
</dbReference>
<dbReference type="OrthoDB" id="6103492at2759"/>
<dbReference type="Pfam" id="PF00041">
    <property type="entry name" value="fn3"/>
    <property type="match status" value="1"/>
</dbReference>
<dbReference type="EMBL" id="JAIWYP010000009">
    <property type="protein sequence ID" value="KAH3768559.1"/>
    <property type="molecule type" value="Genomic_DNA"/>
</dbReference>
<dbReference type="Gene3D" id="2.60.40.10">
    <property type="entry name" value="Immunoglobulins"/>
    <property type="match status" value="1"/>
</dbReference>
<dbReference type="GO" id="GO:0008270">
    <property type="term" value="F:zinc ion binding"/>
    <property type="evidence" value="ECO:0007669"/>
    <property type="project" value="UniProtKB-KW"/>
</dbReference>
<feature type="compositionally biased region" description="Polar residues" evidence="3">
    <location>
        <begin position="18"/>
        <end position="39"/>
    </location>
</feature>
<dbReference type="PROSITE" id="PS50119">
    <property type="entry name" value="ZF_BBOX"/>
    <property type="match status" value="1"/>
</dbReference>
<dbReference type="Gene3D" id="4.10.830.40">
    <property type="match status" value="1"/>
</dbReference>
<dbReference type="SUPFAM" id="SSF49265">
    <property type="entry name" value="Fibronectin type III"/>
    <property type="match status" value="1"/>
</dbReference>
<evidence type="ECO:0000313" key="7">
    <source>
        <dbReference type="Proteomes" id="UP000828390"/>
    </source>
</evidence>
<keyword evidence="1" id="KW-0862">Zinc</keyword>
<sequence>METRNRKRRRPSVKLHQHPSQNLPGTSQQPRQLPSTQMPDQLPPNQQPVQLPPNQQPVQLPPTPSHRLGQWSSNQQSGHQPDQLPLSQQLGDQMQPAASQPDPAVQSAQVSMEDVTNSAGAEKANAELQNDDELDSDSSFESVSSDIEIVVDSSNNTEDFTNDVGESRPRLLDILENETSDELGAVNNGNNSNKIAVEELSLQAIAIRAGIQNELDVDDSEQALLFCEPCGIQHKTVPASTFCLRCENEMLCDICSTIHRSLPVTKSHDLEDISEHPANKKSGAILPCSLCLLQNLETEANFECQQCEANLCDSCINQHRAQKATRSHKIMPINGAIKQEPIHAINQNQKSAKQTTHLAKGALQLKTPGRPTALEVTSDSIMLSWTKPSFFEEGDYFQICYKDVMQGAKWKVYTGEFTECTQVLTDVRSNTEFVFRVRVVCNDGEGPYSEESDVIKTHVSTASRLVGFSVRLGAEAVSPIQYALPMCEVKGARNGKAKTRKFEVGSPKDANWQEKTILMIGETGTGKSTLVDGLANFILGVTWNDNFRFTIVNLEEEEQQKIKNQALSQTEWITCYTIHPQDGSRLPYTINIIDTPGFGDTRGIERDQEIVEQIRELFSAKPPMGVLYIDAVCFLLKAPDARLTPIQSYIFQSIMSLFGNDIESNICSLITFADGMDPSVFAALDESGLPFGERFTFNNSGLFAKNTDLSQTCLSPMFWDMGLVSFRKFFKHIDTLATKSLQLTSDVLYERCRLEATIRNLQPKLDVGLNKINELKAEIKFFEDNKSIIADNKDFTYFVTTTKHVKRDLPRGIHVTNCTHCNFTCHDNCSYANDADKINCVAMTNGFCRICPEKCIWNLHANTPYIFEFLLVEELKTYAEKKHKYEEASGKLLTQEQVLEKMVEELDEMVDTIEDMMIVVRNCNTRLGKIALRPNPLSMVEHIDLMIENEKLQKKKGWYERVQTLYRFRKRAQVADEAEMFHKEAQNLGVTGKRRKDKRTVFQRFRDLFGF</sequence>
<feature type="region of interest" description="Disordered" evidence="3">
    <location>
        <begin position="1"/>
        <end position="119"/>
    </location>
</feature>
<dbReference type="InterPro" id="IPR000315">
    <property type="entry name" value="Znf_B-box"/>
</dbReference>
<feature type="domain" description="Fibronectin type-III" evidence="5">
    <location>
        <begin position="367"/>
        <end position="460"/>
    </location>
</feature>
<dbReference type="PROSITE" id="PS00675">
    <property type="entry name" value="SIGMA54_INTERACT_1"/>
    <property type="match status" value="1"/>
</dbReference>
<feature type="compositionally biased region" description="Pro residues" evidence="3">
    <location>
        <begin position="41"/>
        <end position="64"/>
    </location>
</feature>
<dbReference type="PANTHER" id="PTHR32046:SF14">
    <property type="match status" value="1"/>
</dbReference>
<feature type="compositionally biased region" description="Polar residues" evidence="3">
    <location>
        <begin position="106"/>
        <end position="119"/>
    </location>
</feature>
<dbReference type="InterPro" id="IPR027417">
    <property type="entry name" value="P-loop_NTPase"/>
</dbReference>
<reference evidence="6" key="2">
    <citation type="submission" date="2020-11" db="EMBL/GenBank/DDBJ databases">
        <authorList>
            <person name="McCartney M.A."/>
            <person name="Auch B."/>
            <person name="Kono T."/>
            <person name="Mallez S."/>
            <person name="Becker A."/>
            <person name="Gohl D.M."/>
            <person name="Silverstein K.A.T."/>
            <person name="Koren S."/>
            <person name="Bechman K.B."/>
            <person name="Herman A."/>
            <person name="Abrahante J.E."/>
            <person name="Garbe J."/>
        </authorList>
    </citation>
    <scope>NUCLEOTIDE SEQUENCE</scope>
    <source>
        <strain evidence="6">Duluth1</strain>
        <tissue evidence="6">Whole animal</tissue>
    </source>
</reference>
<gene>
    <name evidence="6" type="ORF">DPMN_169774</name>
</gene>
<evidence type="ECO:0000256" key="3">
    <source>
        <dbReference type="SAM" id="MobiDB-lite"/>
    </source>
</evidence>
<dbReference type="AlphaFoldDB" id="A0A9D4ICK2"/>
<dbReference type="InterPro" id="IPR003961">
    <property type="entry name" value="FN3_dom"/>
</dbReference>
<dbReference type="InterPro" id="IPR025662">
    <property type="entry name" value="Sigma_54_int_dom_ATP-bd_1"/>
</dbReference>
<evidence type="ECO:0000256" key="1">
    <source>
        <dbReference type="PROSITE-ProRule" id="PRU00024"/>
    </source>
</evidence>
<evidence type="ECO:0008006" key="8">
    <source>
        <dbReference type="Google" id="ProtNLM"/>
    </source>
</evidence>
<dbReference type="InterPro" id="IPR013783">
    <property type="entry name" value="Ig-like_fold"/>
</dbReference>
<keyword evidence="7" id="KW-1185">Reference proteome</keyword>
<organism evidence="6 7">
    <name type="scientific">Dreissena polymorpha</name>
    <name type="common">Zebra mussel</name>
    <name type="synonym">Mytilus polymorpha</name>
    <dbReference type="NCBI Taxonomy" id="45954"/>
    <lineage>
        <taxon>Eukaryota</taxon>
        <taxon>Metazoa</taxon>
        <taxon>Spiralia</taxon>
        <taxon>Lophotrochozoa</taxon>
        <taxon>Mollusca</taxon>
        <taxon>Bivalvia</taxon>
        <taxon>Autobranchia</taxon>
        <taxon>Heteroconchia</taxon>
        <taxon>Euheterodonta</taxon>
        <taxon>Imparidentia</taxon>
        <taxon>Neoheterodontei</taxon>
        <taxon>Myida</taxon>
        <taxon>Dreissenoidea</taxon>
        <taxon>Dreissenidae</taxon>
        <taxon>Dreissena</taxon>
    </lineage>
</organism>
<feature type="compositionally biased region" description="Polar residues" evidence="3">
    <location>
        <begin position="70"/>
        <end position="98"/>
    </location>
</feature>
<dbReference type="Proteomes" id="UP000828390">
    <property type="component" value="Unassembled WGS sequence"/>
</dbReference>
<feature type="compositionally biased region" description="Basic residues" evidence="3">
    <location>
        <begin position="1"/>
        <end position="17"/>
    </location>
</feature>
<dbReference type="SMART" id="SM00060">
    <property type="entry name" value="FN3"/>
    <property type="match status" value="1"/>
</dbReference>
<keyword evidence="2" id="KW-0175">Coiled coil</keyword>
<protein>
    <recommendedName>
        <fullName evidence="8">Fibronectin type-III domain-containing protein</fullName>
    </recommendedName>
</protein>
<dbReference type="CDD" id="cd19757">
    <property type="entry name" value="Bbox1"/>
    <property type="match status" value="2"/>
</dbReference>
<evidence type="ECO:0000313" key="6">
    <source>
        <dbReference type="EMBL" id="KAH3768559.1"/>
    </source>
</evidence>
<proteinExistence type="predicted"/>
<dbReference type="CDD" id="cd22541">
    <property type="entry name" value="SP5_N"/>
    <property type="match status" value="1"/>
</dbReference>
<feature type="coiled-coil region" evidence="2">
    <location>
        <begin position="765"/>
        <end position="792"/>
    </location>
</feature>
<evidence type="ECO:0000259" key="4">
    <source>
        <dbReference type="PROSITE" id="PS50119"/>
    </source>
</evidence>
<dbReference type="PROSITE" id="PS50853">
    <property type="entry name" value="FN3"/>
    <property type="match status" value="1"/>
</dbReference>
<dbReference type="CDD" id="cd00063">
    <property type="entry name" value="FN3"/>
    <property type="match status" value="1"/>
</dbReference>